<keyword evidence="3" id="KW-1185">Reference proteome</keyword>
<dbReference type="RefSeq" id="WP_320500820.1">
    <property type="nucleotide sequence ID" value="NZ_JAXCLX010000001.1"/>
</dbReference>
<reference evidence="2 3" key="1">
    <citation type="journal article" date="2013" name="Antonie Van Leeuwenhoek">
        <title>Dongia rigui sp. nov., isolated from freshwater of a large wetland in Korea.</title>
        <authorList>
            <person name="Baik K.S."/>
            <person name="Hwang Y.M."/>
            <person name="Choi J.S."/>
            <person name="Kwon J."/>
            <person name="Seong C.N."/>
        </authorList>
    </citation>
    <scope>NUCLEOTIDE SEQUENCE [LARGE SCALE GENOMIC DNA]</scope>
    <source>
        <strain evidence="2 3">04SU4-P</strain>
    </source>
</reference>
<proteinExistence type="predicted"/>
<gene>
    <name evidence="2" type="ORF">SMD31_10700</name>
</gene>
<name>A0ABU5DYN5_9PROT</name>
<evidence type="ECO:0000313" key="3">
    <source>
        <dbReference type="Proteomes" id="UP001271769"/>
    </source>
</evidence>
<dbReference type="EMBL" id="JAXCLX010000001">
    <property type="protein sequence ID" value="MDY0872396.1"/>
    <property type="molecule type" value="Genomic_DNA"/>
</dbReference>
<feature type="domain" description="Glyoxalase-like" evidence="1">
    <location>
        <begin position="20"/>
        <end position="196"/>
    </location>
</feature>
<dbReference type="Gene3D" id="3.10.180.10">
    <property type="entry name" value="2,3-Dihydroxybiphenyl 1,2-Dioxygenase, domain 1"/>
    <property type="match status" value="1"/>
</dbReference>
<dbReference type="PANTHER" id="PTHR40265">
    <property type="entry name" value="BLL2707 PROTEIN"/>
    <property type="match status" value="1"/>
</dbReference>
<comment type="caution">
    <text evidence="2">The sequence shown here is derived from an EMBL/GenBank/DDBJ whole genome shotgun (WGS) entry which is preliminary data.</text>
</comment>
<evidence type="ECO:0000259" key="1">
    <source>
        <dbReference type="Pfam" id="PF13468"/>
    </source>
</evidence>
<dbReference type="SUPFAM" id="SSF54593">
    <property type="entry name" value="Glyoxalase/Bleomycin resistance protein/Dihydroxybiphenyl dioxygenase"/>
    <property type="match status" value="1"/>
</dbReference>
<accession>A0ABU5DYN5</accession>
<dbReference type="InterPro" id="IPR025870">
    <property type="entry name" value="Glyoxalase-like_dom"/>
</dbReference>
<protein>
    <submittedName>
        <fullName evidence="2">VOC family protein</fullName>
    </submittedName>
</protein>
<dbReference type="InterPro" id="IPR029068">
    <property type="entry name" value="Glyas_Bleomycin-R_OHBP_Dase"/>
</dbReference>
<sequence length="294" mass="31960">MPVPTPAAPFNAGTHAVTGIDHVIVGVRDLEAAAARWTKLGFHLTPRGRHIGWGTGNYCIMFAGDYIELLGIIDPQQFTNNLEQFVKTREGLLGLAFAGRDEAECARELRAANLPFEGPKVLKRELELPEGTVLPEFGLIMLPPAVTPGLSAFVTVHKTPELLRQPEWLRHANRATGLVSMTVVVDDPVDTAFGWLPVFGPNRISTANLVTVIDTGHGAIRFTTKAGLAQLYPALVPLPEYPTPWIAALKISVADKARCRDHLHFANILAFKTGKGCIVPPEEANGVIIEFVQE</sequence>
<dbReference type="Pfam" id="PF13468">
    <property type="entry name" value="Glyoxalase_3"/>
    <property type="match status" value="1"/>
</dbReference>
<evidence type="ECO:0000313" key="2">
    <source>
        <dbReference type="EMBL" id="MDY0872396.1"/>
    </source>
</evidence>
<dbReference type="PANTHER" id="PTHR40265:SF1">
    <property type="entry name" value="GLYOXALASE-LIKE DOMAIN-CONTAINING PROTEIN"/>
    <property type="match status" value="1"/>
</dbReference>
<dbReference type="Proteomes" id="UP001271769">
    <property type="component" value="Unassembled WGS sequence"/>
</dbReference>
<organism evidence="2 3">
    <name type="scientific">Dongia rigui</name>
    <dbReference type="NCBI Taxonomy" id="940149"/>
    <lineage>
        <taxon>Bacteria</taxon>
        <taxon>Pseudomonadati</taxon>
        <taxon>Pseudomonadota</taxon>
        <taxon>Alphaproteobacteria</taxon>
        <taxon>Rhodospirillales</taxon>
        <taxon>Dongiaceae</taxon>
        <taxon>Dongia</taxon>
    </lineage>
</organism>